<dbReference type="EMBL" id="FNPV01000005">
    <property type="protein sequence ID" value="SDY92278.1"/>
    <property type="molecule type" value="Genomic_DNA"/>
</dbReference>
<evidence type="ECO:0000313" key="1">
    <source>
        <dbReference type="EMBL" id="SDY92278.1"/>
    </source>
</evidence>
<organism evidence="1 2">
    <name type="scientific">Tindallia californiensis</name>
    <dbReference type="NCBI Taxonomy" id="159292"/>
    <lineage>
        <taxon>Bacteria</taxon>
        <taxon>Bacillati</taxon>
        <taxon>Bacillota</taxon>
        <taxon>Clostridia</taxon>
        <taxon>Peptostreptococcales</taxon>
        <taxon>Tindalliaceae</taxon>
        <taxon>Tindallia</taxon>
    </lineage>
</organism>
<gene>
    <name evidence="1" type="ORF">SAMN05192546_105287</name>
</gene>
<accession>A0A1H3NTZ2</accession>
<protein>
    <submittedName>
        <fullName evidence="1">Uncharacterized metal-binding protein YceD, DUF177 family</fullName>
    </submittedName>
</protein>
<sequence>MFPLLDFFRSRENSLECLYEYDMPKLDYHGDPVYFKQPIEASVQLIKIQDAVIMNLEMSVTITMSCARCLEMVCQSEKVKKSFQLVDKSKQSSSTDSQWDEEIIFYSNNQLDLESVVHEQALLTVPLKLLCRHGCQGIRNRCGTESKDEECRCDHMVATTEIDPRLAKLKDWYQKE</sequence>
<proteinExistence type="predicted"/>
<evidence type="ECO:0000313" key="2">
    <source>
        <dbReference type="Proteomes" id="UP000199230"/>
    </source>
</evidence>
<dbReference type="Proteomes" id="UP000199230">
    <property type="component" value="Unassembled WGS sequence"/>
</dbReference>
<name>A0A1H3NTZ2_9FIRM</name>
<dbReference type="InterPro" id="IPR003772">
    <property type="entry name" value="YceD"/>
</dbReference>
<dbReference type="AlphaFoldDB" id="A0A1H3NTZ2"/>
<dbReference type="STRING" id="159292.SAMN05192546_105287"/>
<reference evidence="1 2" key="1">
    <citation type="submission" date="2016-10" db="EMBL/GenBank/DDBJ databases">
        <authorList>
            <person name="de Groot N.N."/>
        </authorList>
    </citation>
    <scope>NUCLEOTIDE SEQUENCE [LARGE SCALE GENOMIC DNA]</scope>
    <source>
        <strain evidence="1 2">APO</strain>
    </source>
</reference>
<keyword evidence="2" id="KW-1185">Reference proteome</keyword>
<dbReference type="RefSeq" id="WP_093313525.1">
    <property type="nucleotide sequence ID" value="NZ_FNPV01000005.1"/>
</dbReference>
<dbReference type="OrthoDB" id="9790372at2"/>
<dbReference type="Pfam" id="PF02620">
    <property type="entry name" value="YceD"/>
    <property type="match status" value="1"/>
</dbReference>